<proteinExistence type="inferred from homology"/>
<gene>
    <name evidence="6" type="ORF">G6034_03480</name>
</gene>
<dbReference type="EMBL" id="JAAMFM010000003">
    <property type="protein sequence ID" value="NVM93983.1"/>
    <property type="molecule type" value="Genomic_DNA"/>
</dbReference>
<organism evidence="6 7">
    <name type="scientific">Arthrobacter wenxiniae</name>
    <dbReference type="NCBI Taxonomy" id="2713570"/>
    <lineage>
        <taxon>Bacteria</taxon>
        <taxon>Bacillati</taxon>
        <taxon>Actinomycetota</taxon>
        <taxon>Actinomycetes</taxon>
        <taxon>Micrococcales</taxon>
        <taxon>Micrococcaceae</taxon>
        <taxon>Arthrobacter</taxon>
    </lineage>
</organism>
<dbReference type="AlphaFoldDB" id="A0A7Y7LYR2"/>
<feature type="region of interest" description="Disordered" evidence="4">
    <location>
        <begin position="39"/>
        <end position="59"/>
    </location>
</feature>
<dbReference type="GO" id="GO:1904680">
    <property type="term" value="F:peptide transmembrane transporter activity"/>
    <property type="evidence" value="ECO:0007669"/>
    <property type="project" value="TreeGrafter"/>
</dbReference>
<comment type="caution">
    <text evidence="6">The sequence shown here is derived from an EMBL/GenBank/DDBJ whole genome shotgun (WGS) entry which is preliminary data.</text>
</comment>
<evidence type="ECO:0000259" key="5">
    <source>
        <dbReference type="Pfam" id="PF00496"/>
    </source>
</evidence>
<dbReference type="Gene3D" id="3.40.190.10">
    <property type="entry name" value="Periplasmic binding protein-like II"/>
    <property type="match status" value="1"/>
</dbReference>
<feature type="domain" description="Solute-binding protein family 5" evidence="5">
    <location>
        <begin position="105"/>
        <end position="490"/>
    </location>
</feature>
<reference evidence="6 7" key="1">
    <citation type="submission" date="2020-02" db="EMBL/GenBank/DDBJ databases">
        <title>Genome sequence of strain AETb3-4.</title>
        <authorList>
            <person name="Gao J."/>
            <person name="Zhang X."/>
        </authorList>
    </citation>
    <scope>NUCLEOTIDE SEQUENCE [LARGE SCALE GENOMIC DNA]</scope>
    <source>
        <strain evidence="6 7">AETb3-4</strain>
    </source>
</reference>
<evidence type="ECO:0000313" key="7">
    <source>
        <dbReference type="Proteomes" id="UP000543556"/>
    </source>
</evidence>
<name>A0A7Y7LYR2_9MICC</name>
<dbReference type="InterPro" id="IPR030678">
    <property type="entry name" value="Peptide/Ni-bd"/>
</dbReference>
<dbReference type="PANTHER" id="PTHR30290">
    <property type="entry name" value="PERIPLASMIC BINDING COMPONENT OF ABC TRANSPORTER"/>
    <property type="match status" value="1"/>
</dbReference>
<keyword evidence="2" id="KW-0813">Transport</keyword>
<sequence length="572" mass="60945">MESAVLKENAPVPSQARPRRRPRLRAAAIAAVVLLGGTACTGSPGPDPSSTTPATRQGAPVTFRFGTGADPAGLDPALVADTESYRVTRQVLEGLVTNDPVNGAPAPSLATSWKELGDGLSYRFKLRGGVTFQDGTPFDAQAVCTNFERWYTLPKSTRGDGSGTMFKQVFREFSDQPKDSIYGGCTVDGPLGVTLRLKMPLTGFLQALTLPAFAISSPAALEKGTANTLNQTFYGNKVSKYALHPVGTGPFMFTSSAPGTVTMTANPKYWGEKGQIHTLIFATYDEPETRLAALEEGTLDGFDPVTPANFDKLVKAGKQVLQRDPFSVMYVGINQAVPVMKDLKVREAIAAGIDKTTLVNDFFIAGTAATGQFIPPKLSGFNNAVPGIPFDPVKAKELLKSSSYKGQEIKFYYPTNVTRTYLPTPEKVYAEIARELTAIGFNIKPVPIAWNDGYVKAVTSPGDHALSLMGWNGSYADPDNFVGPLFGAPNGELGLQDPQLVSKITRARSLPNGPDRTAAYDAINKLIAATVPAVPIALPISAIALSDTVAGYPLSPVLNEVFNHVTLTPPAK</sequence>
<accession>A0A7Y7LYR2</accession>
<evidence type="ECO:0000256" key="2">
    <source>
        <dbReference type="ARBA" id="ARBA00022448"/>
    </source>
</evidence>
<dbReference type="Pfam" id="PF00496">
    <property type="entry name" value="SBP_bac_5"/>
    <property type="match status" value="1"/>
</dbReference>
<dbReference type="Gene3D" id="3.90.76.10">
    <property type="entry name" value="Dipeptide-binding Protein, Domain 1"/>
    <property type="match status" value="1"/>
</dbReference>
<dbReference type="SUPFAM" id="SSF53850">
    <property type="entry name" value="Periplasmic binding protein-like II"/>
    <property type="match status" value="1"/>
</dbReference>
<keyword evidence="7" id="KW-1185">Reference proteome</keyword>
<feature type="region of interest" description="Disordered" evidence="4">
    <location>
        <begin position="1"/>
        <end position="22"/>
    </location>
</feature>
<dbReference type="PANTHER" id="PTHR30290:SF9">
    <property type="entry name" value="OLIGOPEPTIDE-BINDING PROTEIN APPA"/>
    <property type="match status" value="1"/>
</dbReference>
<dbReference type="GO" id="GO:0042597">
    <property type="term" value="C:periplasmic space"/>
    <property type="evidence" value="ECO:0007669"/>
    <property type="project" value="UniProtKB-ARBA"/>
</dbReference>
<dbReference type="PIRSF" id="PIRSF002741">
    <property type="entry name" value="MppA"/>
    <property type="match status" value="1"/>
</dbReference>
<evidence type="ECO:0000256" key="1">
    <source>
        <dbReference type="ARBA" id="ARBA00005695"/>
    </source>
</evidence>
<evidence type="ECO:0000256" key="4">
    <source>
        <dbReference type="SAM" id="MobiDB-lite"/>
    </source>
</evidence>
<dbReference type="RefSeq" id="WP_176633716.1">
    <property type="nucleotide sequence ID" value="NZ_JAAMFM010000003.1"/>
</dbReference>
<dbReference type="GO" id="GO:0015833">
    <property type="term" value="P:peptide transport"/>
    <property type="evidence" value="ECO:0007669"/>
    <property type="project" value="TreeGrafter"/>
</dbReference>
<dbReference type="Gene3D" id="3.10.105.10">
    <property type="entry name" value="Dipeptide-binding Protein, Domain 3"/>
    <property type="match status" value="1"/>
</dbReference>
<feature type="compositionally biased region" description="Low complexity" evidence="4">
    <location>
        <begin position="39"/>
        <end position="55"/>
    </location>
</feature>
<dbReference type="InterPro" id="IPR000914">
    <property type="entry name" value="SBP_5_dom"/>
</dbReference>
<dbReference type="Proteomes" id="UP000543556">
    <property type="component" value="Unassembled WGS sequence"/>
</dbReference>
<comment type="similarity">
    <text evidence="1">Belongs to the bacterial solute-binding protein 5 family.</text>
</comment>
<protein>
    <submittedName>
        <fullName evidence="6">ABC transporter substrate-binding protein</fullName>
    </submittedName>
</protein>
<evidence type="ECO:0000256" key="3">
    <source>
        <dbReference type="ARBA" id="ARBA00022729"/>
    </source>
</evidence>
<dbReference type="GO" id="GO:0043190">
    <property type="term" value="C:ATP-binding cassette (ABC) transporter complex"/>
    <property type="evidence" value="ECO:0007669"/>
    <property type="project" value="InterPro"/>
</dbReference>
<dbReference type="InterPro" id="IPR039424">
    <property type="entry name" value="SBP_5"/>
</dbReference>
<evidence type="ECO:0000313" key="6">
    <source>
        <dbReference type="EMBL" id="NVM93983.1"/>
    </source>
</evidence>
<keyword evidence="3" id="KW-0732">Signal</keyword>